<feature type="transmembrane region" description="Helical" evidence="6">
    <location>
        <begin position="245"/>
        <end position="268"/>
    </location>
</feature>
<evidence type="ECO:0000313" key="7">
    <source>
        <dbReference type="EMBL" id="CAH7689388.1"/>
    </source>
</evidence>
<evidence type="ECO:0000256" key="2">
    <source>
        <dbReference type="ARBA" id="ARBA00022692"/>
    </source>
</evidence>
<feature type="region of interest" description="Disordered" evidence="5">
    <location>
        <begin position="1"/>
        <end position="54"/>
    </location>
</feature>
<keyword evidence="2 6" id="KW-0812">Transmembrane</keyword>
<feature type="transmembrane region" description="Helical" evidence="6">
    <location>
        <begin position="521"/>
        <end position="546"/>
    </location>
</feature>
<organism evidence="7 8">
    <name type="scientific">Phakopsora pachyrhizi</name>
    <name type="common">Asian soybean rust disease fungus</name>
    <dbReference type="NCBI Taxonomy" id="170000"/>
    <lineage>
        <taxon>Eukaryota</taxon>
        <taxon>Fungi</taxon>
        <taxon>Dikarya</taxon>
        <taxon>Basidiomycota</taxon>
        <taxon>Pucciniomycotina</taxon>
        <taxon>Pucciniomycetes</taxon>
        <taxon>Pucciniales</taxon>
        <taxon>Phakopsoraceae</taxon>
        <taxon>Phakopsora</taxon>
    </lineage>
</organism>
<dbReference type="PANTHER" id="PTHR23501:SF87">
    <property type="entry name" value="SIDEROPHORE IRON TRANSPORTER 2"/>
    <property type="match status" value="1"/>
</dbReference>
<comment type="caution">
    <text evidence="7">The sequence shown here is derived from an EMBL/GenBank/DDBJ whole genome shotgun (WGS) entry which is preliminary data.</text>
</comment>
<gene>
    <name evidence="7" type="ORF">PPACK8108_LOCUS24461</name>
</gene>
<dbReference type="SUPFAM" id="SSF103473">
    <property type="entry name" value="MFS general substrate transporter"/>
    <property type="match status" value="1"/>
</dbReference>
<dbReference type="Proteomes" id="UP001153365">
    <property type="component" value="Unassembled WGS sequence"/>
</dbReference>
<evidence type="ECO:0000256" key="5">
    <source>
        <dbReference type="SAM" id="MobiDB-lite"/>
    </source>
</evidence>
<dbReference type="InterPro" id="IPR036259">
    <property type="entry name" value="MFS_trans_sf"/>
</dbReference>
<feature type="region of interest" description="Disordered" evidence="5">
    <location>
        <begin position="647"/>
        <end position="677"/>
    </location>
</feature>
<dbReference type="Pfam" id="PF07690">
    <property type="entry name" value="MFS_1"/>
    <property type="match status" value="1"/>
</dbReference>
<evidence type="ECO:0000313" key="8">
    <source>
        <dbReference type="Proteomes" id="UP001153365"/>
    </source>
</evidence>
<feature type="compositionally biased region" description="Polar residues" evidence="5">
    <location>
        <begin position="1"/>
        <end position="29"/>
    </location>
</feature>
<feature type="transmembrane region" description="Helical" evidence="6">
    <location>
        <begin position="318"/>
        <end position="339"/>
    </location>
</feature>
<feature type="compositionally biased region" description="Acidic residues" evidence="5">
    <location>
        <begin position="667"/>
        <end position="677"/>
    </location>
</feature>
<dbReference type="GO" id="GO:0022857">
    <property type="term" value="F:transmembrane transporter activity"/>
    <property type="evidence" value="ECO:0007669"/>
    <property type="project" value="InterPro"/>
</dbReference>
<reference evidence="7" key="1">
    <citation type="submission" date="2022-06" db="EMBL/GenBank/DDBJ databases">
        <authorList>
            <consortium name="SYNGENTA / RWTH Aachen University"/>
        </authorList>
    </citation>
    <scope>NUCLEOTIDE SEQUENCE</scope>
</reference>
<feature type="transmembrane region" description="Helical" evidence="6">
    <location>
        <begin position="83"/>
        <end position="102"/>
    </location>
</feature>
<keyword evidence="8" id="KW-1185">Reference proteome</keyword>
<dbReference type="PANTHER" id="PTHR23501">
    <property type="entry name" value="MAJOR FACILITATOR SUPERFAMILY"/>
    <property type="match status" value="1"/>
</dbReference>
<feature type="transmembrane region" description="Helical" evidence="6">
    <location>
        <begin position="114"/>
        <end position="135"/>
    </location>
</feature>
<dbReference type="Gene3D" id="1.20.1250.20">
    <property type="entry name" value="MFS general substrate transporter like domains"/>
    <property type="match status" value="2"/>
</dbReference>
<evidence type="ECO:0000256" key="4">
    <source>
        <dbReference type="ARBA" id="ARBA00023136"/>
    </source>
</evidence>
<keyword evidence="3 6" id="KW-1133">Transmembrane helix</keyword>
<feature type="transmembrane region" description="Helical" evidence="6">
    <location>
        <begin position="429"/>
        <end position="449"/>
    </location>
</feature>
<comment type="subcellular location">
    <subcellularLocation>
        <location evidence="1">Membrane</location>
        <topology evidence="1">Multi-pass membrane protein</topology>
    </subcellularLocation>
</comment>
<keyword evidence="4 6" id="KW-0472">Membrane</keyword>
<protein>
    <submittedName>
        <fullName evidence="7">Major facilitator superfamily domain-containing protein</fullName>
    </submittedName>
</protein>
<feature type="transmembrane region" description="Helical" evidence="6">
    <location>
        <begin position="391"/>
        <end position="409"/>
    </location>
</feature>
<sequence length="677" mass="75777">MQTSSTSETQNYQALDQAQGQGSSSTDNAKNPKGKDFKPSNINSNRRNFFKRRDGDNTKNFIKQFGVRKMEVISSRLKSKKNGVGIGTVYVAMYLLSTMTSLETNSLPVVEPYYLSLFGHHSGLSTIGIMTNIAYAVGKPPMSKIMDVFGRPEGVFLASALCVIGAVLTFSATGMVQYGLARMAAALGSQGLQLAQMIIVADTTSLPSRGLLTSTITSPWLFTTWIGPIIGAKFASMGETGFRTIYLLFGVLVPIFSCWLGLVLSWQWRRVKLDHQRNNRTLVHTPSTSFSFQELIQESYSNSQLRGRNLIKNSFKQAWYQLDLIGSFLLAMGCGLILLPLTWSMGNNQTWFDWKRITCLISGSITIYVFKRYEESMMFPILPLRLLNQKTILYGSCLGFWHFVCQYIYESYFTSFLQVARYKSPKDAQYIQESYIFTACISAMVCGLLCKWNKRYKSWTILGIILHGIGALMMVRTRRLDNPIYEIIISQIIGGFGGGFTTLGAQLGVQSVVSHQDVGISTAMFLTITQIGGAVGSSISGSIWSWRLRSSLRKNLRGILKDDDDYAEERGGLGGSFEKKIERIVGDLVYCLNSKGELRRGIDKSYVEVQNLLNWTSLIALIPCLICGLMMENVDLEKVEEEIVKKKHQENMEDDQADQNFFRSEEGSDEESLTIGK</sequence>
<dbReference type="GO" id="GO:0005886">
    <property type="term" value="C:plasma membrane"/>
    <property type="evidence" value="ECO:0007669"/>
    <property type="project" value="TreeGrafter"/>
</dbReference>
<dbReference type="InterPro" id="IPR011701">
    <property type="entry name" value="MFS"/>
</dbReference>
<evidence type="ECO:0000256" key="1">
    <source>
        <dbReference type="ARBA" id="ARBA00004141"/>
    </source>
</evidence>
<dbReference type="EMBL" id="CALTRL010006072">
    <property type="protein sequence ID" value="CAH7689388.1"/>
    <property type="molecule type" value="Genomic_DNA"/>
</dbReference>
<dbReference type="AlphaFoldDB" id="A0AAV0BPV3"/>
<name>A0AAV0BPV3_PHAPC</name>
<proteinExistence type="predicted"/>
<evidence type="ECO:0000256" key="6">
    <source>
        <dbReference type="SAM" id="Phobius"/>
    </source>
</evidence>
<evidence type="ECO:0000256" key="3">
    <source>
        <dbReference type="ARBA" id="ARBA00022989"/>
    </source>
</evidence>
<accession>A0AAV0BPV3</accession>
<feature type="transmembrane region" description="Helical" evidence="6">
    <location>
        <begin position="487"/>
        <end position="509"/>
    </location>
</feature>
<feature type="transmembrane region" description="Helical" evidence="6">
    <location>
        <begin position="155"/>
        <end position="180"/>
    </location>
</feature>